<organism evidence="4 5">
    <name type="scientific">Flavobacterium silvaticum</name>
    <dbReference type="NCBI Taxonomy" id="1852020"/>
    <lineage>
        <taxon>Bacteria</taxon>
        <taxon>Pseudomonadati</taxon>
        <taxon>Bacteroidota</taxon>
        <taxon>Flavobacteriia</taxon>
        <taxon>Flavobacteriales</taxon>
        <taxon>Flavobacteriaceae</taxon>
        <taxon>Flavobacterium</taxon>
    </lineage>
</organism>
<dbReference type="GO" id="GO:0000156">
    <property type="term" value="F:phosphorelay response regulator activity"/>
    <property type="evidence" value="ECO:0007669"/>
    <property type="project" value="InterPro"/>
</dbReference>
<keyword evidence="1" id="KW-0597">Phosphoprotein</keyword>
<dbReference type="Proteomes" id="UP000712080">
    <property type="component" value="Unassembled WGS sequence"/>
</dbReference>
<reference evidence="4" key="1">
    <citation type="submission" date="2020-02" db="EMBL/GenBank/DDBJ databases">
        <title>Flavobacterium sp. genome.</title>
        <authorList>
            <person name="Jung H.S."/>
            <person name="Baek J.H."/>
            <person name="Jeon C.O."/>
        </authorList>
    </citation>
    <scope>NUCLEOTIDE SEQUENCE</scope>
    <source>
        <strain evidence="4">SE-s28</strain>
    </source>
</reference>
<evidence type="ECO:0000313" key="4">
    <source>
        <dbReference type="EMBL" id="NMH28509.1"/>
    </source>
</evidence>
<dbReference type="AlphaFoldDB" id="A0A972FLZ2"/>
<keyword evidence="5" id="KW-1185">Reference proteome</keyword>
<accession>A0A972FLZ2</accession>
<dbReference type="Pfam" id="PF00072">
    <property type="entry name" value="Response_reg"/>
    <property type="match status" value="1"/>
</dbReference>
<dbReference type="Gene3D" id="3.40.50.2300">
    <property type="match status" value="1"/>
</dbReference>
<dbReference type="PANTHER" id="PTHR37299">
    <property type="entry name" value="TRANSCRIPTIONAL REGULATOR-RELATED"/>
    <property type="match status" value="1"/>
</dbReference>
<dbReference type="EMBL" id="JAAMPU010000106">
    <property type="protein sequence ID" value="NMH28509.1"/>
    <property type="molecule type" value="Genomic_DNA"/>
</dbReference>
<dbReference type="Pfam" id="PF04397">
    <property type="entry name" value="LytTR"/>
    <property type="match status" value="1"/>
</dbReference>
<dbReference type="PANTHER" id="PTHR37299:SF1">
    <property type="entry name" value="STAGE 0 SPORULATION PROTEIN A HOMOLOG"/>
    <property type="match status" value="1"/>
</dbReference>
<dbReference type="InterPro" id="IPR001789">
    <property type="entry name" value="Sig_transdc_resp-reg_receiver"/>
</dbReference>
<evidence type="ECO:0000259" key="3">
    <source>
        <dbReference type="PROSITE" id="PS50930"/>
    </source>
</evidence>
<feature type="domain" description="Response regulatory" evidence="2">
    <location>
        <begin position="5"/>
        <end position="116"/>
    </location>
</feature>
<dbReference type="GO" id="GO:0003677">
    <property type="term" value="F:DNA binding"/>
    <property type="evidence" value="ECO:0007669"/>
    <property type="project" value="InterPro"/>
</dbReference>
<dbReference type="InterPro" id="IPR011006">
    <property type="entry name" value="CheY-like_superfamily"/>
</dbReference>
<dbReference type="InterPro" id="IPR046947">
    <property type="entry name" value="LytR-like"/>
</dbReference>
<dbReference type="InterPro" id="IPR007492">
    <property type="entry name" value="LytTR_DNA-bd_dom"/>
</dbReference>
<dbReference type="RefSeq" id="WP_169527621.1">
    <property type="nucleotide sequence ID" value="NZ_JAAMPU010000106.1"/>
</dbReference>
<evidence type="ECO:0000256" key="1">
    <source>
        <dbReference type="PROSITE-ProRule" id="PRU00169"/>
    </source>
</evidence>
<evidence type="ECO:0000313" key="5">
    <source>
        <dbReference type="Proteomes" id="UP000712080"/>
    </source>
</evidence>
<gene>
    <name evidence="4" type="ORF">G6047_10745</name>
</gene>
<evidence type="ECO:0000259" key="2">
    <source>
        <dbReference type="PROSITE" id="PS50110"/>
    </source>
</evidence>
<dbReference type="PROSITE" id="PS50930">
    <property type="entry name" value="HTH_LYTTR"/>
    <property type="match status" value="1"/>
</dbReference>
<name>A0A972FLZ2_9FLAO</name>
<feature type="modified residue" description="4-aspartylphosphate" evidence="1">
    <location>
        <position position="56"/>
    </location>
</feature>
<dbReference type="Gene3D" id="2.40.50.1020">
    <property type="entry name" value="LytTr DNA-binding domain"/>
    <property type="match status" value="1"/>
</dbReference>
<feature type="domain" description="HTH LytTR-type" evidence="3">
    <location>
        <begin position="137"/>
        <end position="234"/>
    </location>
</feature>
<dbReference type="SMART" id="SM00850">
    <property type="entry name" value="LytTR"/>
    <property type="match status" value="1"/>
</dbReference>
<sequence>MKNLSCLILDDDELDRLAVRAAVKRYPEFELTGVFESADNALAFLQKNKVDVLFLDIDMPGTNGLEFRKMAAQIPICIFISAHAEHAVETFSLETLDFILKPLKADRFAQTVQRIHDYMELREKANLFESSLGADVIYIKEGYEQTKVKLHDILYLEALKDYTKVVTSAKKHCVLSNLGNLLKENPFSSFVRVHRSFAVQKQFIDKVLPNEIVLRNNHSIPVGRSYRDNLNEVL</sequence>
<dbReference type="SUPFAM" id="SSF52172">
    <property type="entry name" value="CheY-like"/>
    <property type="match status" value="1"/>
</dbReference>
<protein>
    <submittedName>
        <fullName evidence="4">Response regulator transcription factor</fullName>
    </submittedName>
</protein>
<proteinExistence type="predicted"/>
<dbReference type="PROSITE" id="PS50110">
    <property type="entry name" value="RESPONSE_REGULATORY"/>
    <property type="match status" value="1"/>
</dbReference>
<comment type="caution">
    <text evidence="4">The sequence shown here is derived from an EMBL/GenBank/DDBJ whole genome shotgun (WGS) entry which is preliminary data.</text>
</comment>
<dbReference type="SMART" id="SM00448">
    <property type="entry name" value="REC"/>
    <property type="match status" value="1"/>
</dbReference>